<protein>
    <submittedName>
        <fullName evidence="2">Uncharacterized protein</fullName>
    </submittedName>
</protein>
<feature type="compositionally biased region" description="Low complexity" evidence="1">
    <location>
        <begin position="24"/>
        <end position="54"/>
    </location>
</feature>
<comment type="caution">
    <text evidence="2">The sequence shown here is derived from an EMBL/GenBank/DDBJ whole genome shotgun (WGS) entry which is preliminary data.</text>
</comment>
<evidence type="ECO:0000313" key="3">
    <source>
        <dbReference type="Proteomes" id="UP001482620"/>
    </source>
</evidence>
<sequence>MAQKRRALIGETETAGSAHRPFITFSTSPCLSSSSSPPTNEDSGRSSANAGSRSQTYGKNSLFSFFQRWVHYSLKIPPKKRRRFSKTFRPLSHGSPVSVQVYERYPEGLGAALYREHFDFNAEPPWDPS</sequence>
<keyword evidence="3" id="KW-1185">Reference proteome</keyword>
<name>A0ABV0VEF7_9TELE</name>
<accession>A0ABV0VEF7</accession>
<dbReference type="Proteomes" id="UP001482620">
    <property type="component" value="Unassembled WGS sequence"/>
</dbReference>
<organism evidence="2 3">
    <name type="scientific">Ilyodon furcidens</name>
    <name type="common">goldbreast splitfin</name>
    <dbReference type="NCBI Taxonomy" id="33524"/>
    <lineage>
        <taxon>Eukaryota</taxon>
        <taxon>Metazoa</taxon>
        <taxon>Chordata</taxon>
        <taxon>Craniata</taxon>
        <taxon>Vertebrata</taxon>
        <taxon>Euteleostomi</taxon>
        <taxon>Actinopterygii</taxon>
        <taxon>Neopterygii</taxon>
        <taxon>Teleostei</taxon>
        <taxon>Neoteleostei</taxon>
        <taxon>Acanthomorphata</taxon>
        <taxon>Ovalentaria</taxon>
        <taxon>Atherinomorphae</taxon>
        <taxon>Cyprinodontiformes</taxon>
        <taxon>Goodeidae</taxon>
        <taxon>Ilyodon</taxon>
    </lineage>
</organism>
<proteinExistence type="predicted"/>
<reference evidence="2 3" key="1">
    <citation type="submission" date="2021-06" db="EMBL/GenBank/DDBJ databases">
        <authorList>
            <person name="Palmer J.M."/>
        </authorList>
    </citation>
    <scope>NUCLEOTIDE SEQUENCE [LARGE SCALE GENOMIC DNA]</scope>
    <source>
        <strain evidence="3">if_2019</strain>
        <tissue evidence="2">Muscle</tissue>
    </source>
</reference>
<evidence type="ECO:0000313" key="2">
    <source>
        <dbReference type="EMBL" id="MEQ2255113.1"/>
    </source>
</evidence>
<feature type="region of interest" description="Disordered" evidence="1">
    <location>
        <begin position="1"/>
        <end position="56"/>
    </location>
</feature>
<dbReference type="EMBL" id="JAHRIQ010105022">
    <property type="protein sequence ID" value="MEQ2255113.1"/>
    <property type="molecule type" value="Genomic_DNA"/>
</dbReference>
<evidence type="ECO:0000256" key="1">
    <source>
        <dbReference type="SAM" id="MobiDB-lite"/>
    </source>
</evidence>
<gene>
    <name evidence="2" type="ORF">ILYODFUR_010386</name>
</gene>